<dbReference type="InterPro" id="IPR000073">
    <property type="entry name" value="AB_hydrolase_1"/>
</dbReference>
<comment type="caution">
    <text evidence="2">The sequence shown here is derived from an EMBL/GenBank/DDBJ whole genome shotgun (WGS) entry which is preliminary data.</text>
</comment>
<dbReference type="InterPro" id="IPR029058">
    <property type="entry name" value="AB_hydrolase_fold"/>
</dbReference>
<keyword evidence="2" id="KW-0378">Hydrolase</keyword>
<dbReference type="eggNOG" id="COG2267">
    <property type="taxonomic scope" value="Bacteria"/>
</dbReference>
<protein>
    <submittedName>
        <fullName evidence="2">Hydrolase, alpha/beta domain protein</fullName>
    </submittedName>
</protein>
<proteinExistence type="predicted"/>
<dbReference type="Pfam" id="PF12697">
    <property type="entry name" value="Abhydrolase_6"/>
    <property type="match status" value="1"/>
</dbReference>
<dbReference type="InterPro" id="IPR050266">
    <property type="entry name" value="AB_hydrolase_sf"/>
</dbReference>
<accession>C0W1F6</accession>
<dbReference type="GO" id="GO:0016787">
    <property type="term" value="F:hydrolase activity"/>
    <property type="evidence" value="ECO:0007669"/>
    <property type="project" value="UniProtKB-KW"/>
</dbReference>
<dbReference type="PANTHER" id="PTHR43798">
    <property type="entry name" value="MONOACYLGLYCEROL LIPASE"/>
    <property type="match status" value="1"/>
</dbReference>
<sequence length="259" mass="27589">MSTLNIVEARRDESVAPLVLIHALGADASSFTEVVAALDYPHVLLVDLPGHGGSAPLDLEGAATAGAIWNALLSSLASLGVEKFHLAGVSIGGALTWYGAVHHADRLLSVTVLCAGPVNLPSEMWIERAALVRAEGVFQLVEPTLRRWFTPDFLEGGASAVERTRQSYLSVDPEGYAQCCEVLASLDLRGMPVGDIPFQVGTGEFDEGFTVSMLHEAVLSLAEQTMVFGFVIEDAAHQVVVEQPQLVAKYLQAHLCDAV</sequence>
<evidence type="ECO:0000313" key="2">
    <source>
        <dbReference type="EMBL" id="EEH63322.1"/>
    </source>
</evidence>
<evidence type="ECO:0000259" key="1">
    <source>
        <dbReference type="Pfam" id="PF12697"/>
    </source>
</evidence>
<feature type="domain" description="AB hydrolase-1" evidence="1">
    <location>
        <begin position="18"/>
        <end position="249"/>
    </location>
</feature>
<dbReference type="AlphaFoldDB" id="C0W1F6"/>
<dbReference type="RefSeq" id="WP_006546104.1">
    <property type="nucleotide sequence ID" value="NZ_DS999540.1"/>
</dbReference>
<dbReference type="EMBL" id="ACFG01000034">
    <property type="protein sequence ID" value="EEH63322.1"/>
    <property type="molecule type" value="Genomic_DNA"/>
</dbReference>
<dbReference type="SUPFAM" id="SSF53474">
    <property type="entry name" value="alpha/beta-Hydrolases"/>
    <property type="match status" value="1"/>
</dbReference>
<dbReference type="Proteomes" id="UP000010301">
    <property type="component" value="Unassembled WGS sequence"/>
</dbReference>
<dbReference type="OrthoDB" id="9802489at2"/>
<dbReference type="Gene3D" id="3.40.50.1820">
    <property type="entry name" value="alpha/beta hydrolase"/>
    <property type="match status" value="1"/>
</dbReference>
<keyword evidence="3" id="KW-1185">Reference proteome</keyword>
<evidence type="ECO:0000313" key="3">
    <source>
        <dbReference type="Proteomes" id="UP000010301"/>
    </source>
</evidence>
<name>C0W1F6_9ACTO</name>
<organism evidence="2 3">
    <name type="scientific">Gleimia coleocanis DSM 15436</name>
    <dbReference type="NCBI Taxonomy" id="525245"/>
    <lineage>
        <taxon>Bacteria</taxon>
        <taxon>Bacillati</taxon>
        <taxon>Actinomycetota</taxon>
        <taxon>Actinomycetes</taxon>
        <taxon>Actinomycetales</taxon>
        <taxon>Actinomycetaceae</taxon>
        <taxon>Gleimia</taxon>
    </lineage>
</organism>
<dbReference type="STRING" id="525245.HMPREF0044_1246"/>
<reference evidence="2 3" key="1">
    <citation type="submission" date="2009-01" db="EMBL/GenBank/DDBJ databases">
        <authorList>
            <person name="Qin X."/>
            <person name="Bachman B."/>
            <person name="Battles P."/>
            <person name="Bell A."/>
            <person name="Bess C."/>
            <person name="Bickham C."/>
            <person name="Chaboub L."/>
            <person name="Chen D."/>
            <person name="Coyle M."/>
            <person name="Deiros D.R."/>
            <person name="Dinh H."/>
            <person name="Forbes L."/>
            <person name="Fowler G."/>
            <person name="Francisco L."/>
            <person name="Fu Q."/>
            <person name="Gubbala S."/>
            <person name="Hale W."/>
            <person name="Han Y."/>
            <person name="Hemphill L."/>
            <person name="Highlander S.K."/>
            <person name="Hirani K."/>
            <person name="Hogues M."/>
            <person name="Jackson L."/>
            <person name="Jakkamsetti A."/>
            <person name="Javaid M."/>
            <person name="Jiang H."/>
            <person name="Korchina V."/>
            <person name="Kovar C."/>
            <person name="Lara F."/>
            <person name="Lee S."/>
            <person name="Mata R."/>
            <person name="Mathew T."/>
            <person name="Moen C."/>
            <person name="Morales K."/>
            <person name="Munidasa M."/>
            <person name="Nazareth L."/>
            <person name="Ngo R."/>
            <person name="Nguyen L."/>
            <person name="Okwuonu G."/>
            <person name="Ongeri F."/>
            <person name="Patil S."/>
            <person name="Petrosino J."/>
            <person name="Pham C."/>
            <person name="Pham P."/>
            <person name="Pu L.-L."/>
            <person name="Puazo M."/>
            <person name="Raj R."/>
            <person name="Reid J."/>
            <person name="Rouhana J."/>
            <person name="Saada N."/>
            <person name="Shang Y."/>
            <person name="Simmons D."/>
            <person name="Thornton R."/>
            <person name="Warren J."/>
            <person name="Weissenberger G."/>
            <person name="Zhang J."/>
            <person name="Zhang L."/>
            <person name="Zhou C."/>
            <person name="Zhu D."/>
            <person name="Muzny D."/>
            <person name="Worley K."/>
            <person name="Gibbs R."/>
        </authorList>
    </citation>
    <scope>NUCLEOTIDE SEQUENCE [LARGE SCALE GENOMIC DNA]</scope>
    <source>
        <strain evidence="2 3">DSM 15436</strain>
    </source>
</reference>
<gene>
    <name evidence="2" type="ORF">HMPREF0044_1246</name>
</gene>
<dbReference type="HOGENOM" id="CLU_020336_50_3_11"/>